<feature type="domain" description="FAD/NAD(P)-binding" evidence="11">
    <location>
        <begin position="7"/>
        <end position="164"/>
    </location>
</feature>
<evidence type="ECO:0000313" key="13">
    <source>
        <dbReference type="Proteomes" id="UP000009888"/>
    </source>
</evidence>
<dbReference type="Gene3D" id="3.40.50.720">
    <property type="entry name" value="NAD(P)-binding Rossmann-like Domain"/>
    <property type="match status" value="1"/>
</dbReference>
<proteinExistence type="inferred from homology"/>
<keyword evidence="6 10" id="KW-0521">NADP</keyword>
<feature type="binding site" evidence="9">
    <location>
        <position position="45"/>
    </location>
    <ligand>
        <name>FAD</name>
        <dbReference type="ChEBI" id="CHEBI:57692"/>
    </ligand>
</feature>
<dbReference type="Gene3D" id="3.50.50.60">
    <property type="entry name" value="FAD/NAD(P)-binding domain"/>
    <property type="match status" value="1"/>
</dbReference>
<keyword evidence="7" id="KW-0560">Oxidoreductase</keyword>
<dbReference type="PANTHER" id="PTHR48467:SF1">
    <property type="entry name" value="GLUTAMATE SYNTHASE 1 [NADH], CHLOROPLASTIC-LIKE"/>
    <property type="match status" value="1"/>
</dbReference>
<feature type="binding site" evidence="10">
    <location>
        <begin position="195"/>
        <end position="196"/>
    </location>
    <ligand>
        <name>NADP(+)</name>
        <dbReference type="ChEBI" id="CHEBI:58349"/>
    </ligand>
</feature>
<dbReference type="RefSeq" id="WP_007001450.1">
    <property type="nucleotide sequence ID" value="NZ_JH992955.1"/>
</dbReference>
<feature type="binding site" evidence="9">
    <location>
        <position position="16"/>
    </location>
    <ligand>
        <name>FAD</name>
        <dbReference type="ChEBI" id="CHEBI:57692"/>
    </ligand>
</feature>
<evidence type="ECO:0000256" key="6">
    <source>
        <dbReference type="ARBA" id="ARBA00022857"/>
    </source>
</evidence>
<dbReference type="PATRIC" id="fig|883066.3.peg.1303"/>
<organism evidence="12 13">
    <name type="scientific">Actinobaculum massiliense ACS-171-V-Col2</name>
    <dbReference type="NCBI Taxonomy" id="883066"/>
    <lineage>
        <taxon>Bacteria</taxon>
        <taxon>Bacillati</taxon>
        <taxon>Actinomycetota</taxon>
        <taxon>Actinomycetes</taxon>
        <taxon>Actinomycetales</taxon>
        <taxon>Actinomycetaceae</taxon>
        <taxon>Actinobaculum</taxon>
    </lineage>
</organism>
<evidence type="ECO:0000256" key="4">
    <source>
        <dbReference type="ARBA" id="ARBA00022630"/>
    </source>
</evidence>
<comment type="cofactor">
    <cofactor evidence="1 9">
        <name>FAD</name>
        <dbReference type="ChEBI" id="CHEBI:57692"/>
    </cofactor>
</comment>
<protein>
    <recommendedName>
        <fullName evidence="3">ferredoxin--NADP(+) reductase</fullName>
        <ecNumber evidence="3">1.18.1.2</ecNumber>
    </recommendedName>
</protein>
<evidence type="ECO:0000256" key="3">
    <source>
        <dbReference type="ARBA" id="ARBA00013223"/>
    </source>
</evidence>
<feature type="binding site" evidence="9">
    <location>
        <begin position="365"/>
        <end position="367"/>
    </location>
    <ligand>
        <name>FAD</name>
        <dbReference type="ChEBI" id="CHEBI:57692"/>
    </ligand>
</feature>
<evidence type="ECO:0000256" key="5">
    <source>
        <dbReference type="ARBA" id="ARBA00022827"/>
    </source>
</evidence>
<dbReference type="PANTHER" id="PTHR48467">
    <property type="entry name" value="GLUTAMATE SYNTHASE 1 [NADH], CHLOROPLASTIC-LIKE"/>
    <property type="match status" value="1"/>
</dbReference>
<evidence type="ECO:0000256" key="8">
    <source>
        <dbReference type="ARBA" id="ARBA00047776"/>
    </source>
</evidence>
<dbReference type="EMBL" id="AGWL01000007">
    <property type="protein sequence ID" value="EKU94790.1"/>
    <property type="molecule type" value="Genomic_DNA"/>
</dbReference>
<dbReference type="EC" id="1.18.1.2" evidence="3"/>
<dbReference type="Pfam" id="PF07992">
    <property type="entry name" value="Pyr_redox_2"/>
    <property type="match status" value="1"/>
</dbReference>
<keyword evidence="5 9" id="KW-0274">FAD</keyword>
<gene>
    <name evidence="12" type="ORF">HMPREF9233_01244</name>
</gene>
<evidence type="ECO:0000256" key="1">
    <source>
        <dbReference type="ARBA" id="ARBA00001974"/>
    </source>
</evidence>
<dbReference type="HOGENOM" id="CLU_024722_4_0_11"/>
<dbReference type="STRING" id="202789.GCA_001457435_00871"/>
<feature type="binding site" evidence="9">
    <location>
        <position position="81"/>
    </location>
    <ligand>
        <name>FAD</name>
        <dbReference type="ChEBI" id="CHEBI:57692"/>
    </ligand>
</feature>
<evidence type="ECO:0000313" key="12">
    <source>
        <dbReference type="EMBL" id="EKU94790.1"/>
    </source>
</evidence>
<keyword evidence="4" id="KW-0285">Flavoprotein</keyword>
<dbReference type="Proteomes" id="UP000009888">
    <property type="component" value="Unassembled WGS sequence"/>
</dbReference>
<dbReference type="SUPFAM" id="SSF51971">
    <property type="entry name" value="Nucleotide-binding domain"/>
    <property type="match status" value="1"/>
</dbReference>
<dbReference type="InterPro" id="IPR021163">
    <property type="entry name" value="Ferredox_Rdtase_adrenod"/>
</dbReference>
<sequence>MSDHPLQVAVIGAGPAGIYAADTLIKTGRDVKIDLFDRLPAPYGLVRYGVAPDHPRIRGIITALYNVLKRGDIRFLGNVDVGEHISLEELHRFYDAIIIATGANADRPLGIPGEDLPGSFGGADFVSWYDGHPDYPRTWDLSASDIAIIGVGNVALDISRILAKDPDALAVTEIPPNVEEGLRASKARNVHIFGRRGPAQVKFTPLELRELGEAPGLDVQVYPEDFQYDDASEKRIEDDRITRQVVEELTEFAFNDPEDMDEPRRIHIHLLSAPVEIYGDGKVEGIRIERTRLTGDGRVEGTGEIEDYPVQAVYRAIGYASAPIEGAPWDPIHRVIPNVGGRAVADGQQVEGLYVTGWVKRGPVGLIGSTKSDAKETITNLGEDVDAGKVHATGAGNGGEGVLELLRARGVRWTTWDGWERLEDYEKQLGAQRGRERTKVVDRETMTAISRGEEHDGKVF</sequence>
<dbReference type="InterPro" id="IPR055275">
    <property type="entry name" value="Ferredox_Rdtase"/>
</dbReference>
<dbReference type="PRINTS" id="PR00419">
    <property type="entry name" value="ADXRDTASE"/>
</dbReference>
<feature type="binding site" evidence="9">
    <location>
        <position position="358"/>
    </location>
    <ligand>
        <name>FAD</name>
        <dbReference type="ChEBI" id="CHEBI:57692"/>
    </ligand>
</feature>
<accession>K9EZY2</accession>
<feature type="binding site" evidence="10">
    <location>
        <position position="365"/>
    </location>
    <ligand>
        <name>NADP(+)</name>
        <dbReference type="ChEBI" id="CHEBI:58349"/>
    </ligand>
</feature>
<dbReference type="InterPro" id="IPR036188">
    <property type="entry name" value="FAD/NAD-bd_sf"/>
</dbReference>
<dbReference type="GO" id="GO:0004324">
    <property type="term" value="F:ferredoxin-NADP+ reductase activity"/>
    <property type="evidence" value="ECO:0007669"/>
    <property type="project" value="UniProtKB-EC"/>
</dbReference>
<comment type="catalytic activity">
    <reaction evidence="8">
        <text>2 reduced [2Fe-2S]-[ferredoxin] + NADP(+) + H(+) = 2 oxidized [2Fe-2S]-[ferredoxin] + NADPH</text>
        <dbReference type="Rhea" id="RHEA:20125"/>
        <dbReference type="Rhea" id="RHEA-COMP:10000"/>
        <dbReference type="Rhea" id="RHEA-COMP:10001"/>
        <dbReference type="ChEBI" id="CHEBI:15378"/>
        <dbReference type="ChEBI" id="CHEBI:33737"/>
        <dbReference type="ChEBI" id="CHEBI:33738"/>
        <dbReference type="ChEBI" id="CHEBI:57783"/>
        <dbReference type="ChEBI" id="CHEBI:58349"/>
        <dbReference type="EC" id="1.18.1.2"/>
    </reaction>
</comment>
<evidence type="ECO:0000259" key="11">
    <source>
        <dbReference type="Pfam" id="PF07992"/>
    </source>
</evidence>
<dbReference type="AlphaFoldDB" id="K9EZY2"/>
<feature type="binding site" evidence="10">
    <location>
        <position position="207"/>
    </location>
    <ligand>
        <name>NADP(+)</name>
        <dbReference type="ChEBI" id="CHEBI:58349"/>
    </ligand>
</feature>
<evidence type="ECO:0000256" key="2">
    <source>
        <dbReference type="ARBA" id="ARBA00008312"/>
    </source>
</evidence>
<comment type="caution">
    <text evidence="12">The sequence shown here is derived from an EMBL/GenBank/DDBJ whole genome shotgun (WGS) entry which is preliminary data.</text>
</comment>
<reference evidence="12 13" key="1">
    <citation type="submission" date="2012-09" db="EMBL/GenBank/DDBJ databases">
        <title>The Genome Sequence of Actinobaculum massiliae ACS-171-V-COL2.</title>
        <authorList>
            <consortium name="The Broad Institute Genome Sequencing Platform"/>
            <person name="Earl A."/>
            <person name="Ward D."/>
            <person name="Feldgarden M."/>
            <person name="Gevers D."/>
            <person name="Saerens B."/>
            <person name="Vaneechoutte M."/>
            <person name="Walker B."/>
            <person name="Young S.K."/>
            <person name="Zeng Q."/>
            <person name="Gargeya S."/>
            <person name="Fitzgerald M."/>
            <person name="Haas B."/>
            <person name="Abouelleil A."/>
            <person name="Alvarado L."/>
            <person name="Arachchi H.M."/>
            <person name="Berlin A."/>
            <person name="Chapman S.B."/>
            <person name="Goldberg J."/>
            <person name="Griggs A."/>
            <person name="Gujja S."/>
            <person name="Hansen M."/>
            <person name="Howarth C."/>
            <person name="Imamovic A."/>
            <person name="Larimer J."/>
            <person name="McCowen C."/>
            <person name="Montmayeur A."/>
            <person name="Murphy C."/>
            <person name="Neiman D."/>
            <person name="Pearson M."/>
            <person name="Priest M."/>
            <person name="Roberts A."/>
            <person name="Saif S."/>
            <person name="Shea T."/>
            <person name="Sisk P."/>
            <person name="Sykes S."/>
            <person name="Wortman J."/>
            <person name="Nusbaum C."/>
            <person name="Birren B."/>
        </authorList>
    </citation>
    <scope>NUCLEOTIDE SEQUENCE [LARGE SCALE GENOMIC DNA]</scope>
    <source>
        <strain evidence="13">ACS-171-V-Col2</strain>
    </source>
</reference>
<evidence type="ECO:0000256" key="9">
    <source>
        <dbReference type="PIRSR" id="PIRSR000362-1"/>
    </source>
</evidence>
<evidence type="ECO:0000256" key="7">
    <source>
        <dbReference type="ARBA" id="ARBA00023002"/>
    </source>
</evidence>
<keyword evidence="13" id="KW-1185">Reference proteome</keyword>
<dbReference type="eggNOG" id="COG0493">
    <property type="taxonomic scope" value="Bacteria"/>
</dbReference>
<comment type="similarity">
    <text evidence="2">Belongs to the ferredoxin--NADP reductase type 1 family.</text>
</comment>
<evidence type="ECO:0000256" key="10">
    <source>
        <dbReference type="PIRSR" id="PIRSR000362-2"/>
    </source>
</evidence>
<dbReference type="InterPro" id="IPR023753">
    <property type="entry name" value="FAD/NAD-binding_dom"/>
</dbReference>
<dbReference type="PIRSF" id="PIRSF000362">
    <property type="entry name" value="FNR"/>
    <property type="match status" value="1"/>
</dbReference>
<name>K9EZY2_9ACTO</name>